<gene>
    <name evidence="2" type="ORF">JXQ802_LOCUS57504</name>
    <name evidence="1" type="ORF">PYM288_LOCUS40905</name>
</gene>
<sequence>MSTLFRAPTDVRSGPPHKFESMDASSKWCVRKKEDSPTLASIRHRIQSLAQLTKRLGVYTVCYMSAAGFEYTGNGDTARCKDCGLEVSNWRSDMKPFTIHSKQRPDCPFVCTIIPSSLSNVCASFVPPTTAVEKISMPNEQENPSKRRKIETMDSGSVSNTLLETSLLQQVRRRTFSHWPHPTIPSSAQMMEAGFFNCNVDDRVICMYCNLICQQWTPNTDDPCEVHKTLSPNCIYVKAKLIRPSVSSLIIVNEGATD</sequence>
<dbReference type="GO" id="GO:0005737">
    <property type="term" value="C:cytoplasm"/>
    <property type="evidence" value="ECO:0007669"/>
    <property type="project" value="TreeGrafter"/>
</dbReference>
<dbReference type="PANTHER" id="PTHR10044:SF139">
    <property type="entry name" value="DEATH-ASSOCIATED INHIBITOR OF APOPTOSIS 2"/>
    <property type="match status" value="1"/>
</dbReference>
<feature type="non-terminal residue" evidence="1">
    <location>
        <position position="258"/>
    </location>
</feature>
<comment type="caution">
    <text evidence="1">The sequence shown here is derived from an EMBL/GenBank/DDBJ whole genome shotgun (WGS) entry which is preliminary data.</text>
</comment>
<organism evidence="1 3">
    <name type="scientific">Rotaria sordida</name>
    <dbReference type="NCBI Taxonomy" id="392033"/>
    <lineage>
        <taxon>Eukaryota</taxon>
        <taxon>Metazoa</taxon>
        <taxon>Spiralia</taxon>
        <taxon>Gnathifera</taxon>
        <taxon>Rotifera</taxon>
        <taxon>Eurotatoria</taxon>
        <taxon>Bdelloidea</taxon>
        <taxon>Philodinida</taxon>
        <taxon>Philodinidae</taxon>
        <taxon>Rotaria</taxon>
    </lineage>
</organism>
<dbReference type="GO" id="GO:0051726">
    <property type="term" value="P:regulation of cell cycle"/>
    <property type="evidence" value="ECO:0007669"/>
    <property type="project" value="TreeGrafter"/>
</dbReference>
<dbReference type="Proteomes" id="UP000663870">
    <property type="component" value="Unassembled WGS sequence"/>
</dbReference>
<evidence type="ECO:0000313" key="1">
    <source>
        <dbReference type="EMBL" id="CAF1543603.1"/>
    </source>
</evidence>
<dbReference type="SMART" id="SM00238">
    <property type="entry name" value="BIR"/>
    <property type="match status" value="2"/>
</dbReference>
<dbReference type="EMBL" id="CAJNOH010013220">
    <property type="protein sequence ID" value="CAF1543603.1"/>
    <property type="molecule type" value="Genomic_DNA"/>
</dbReference>
<evidence type="ECO:0000313" key="3">
    <source>
        <dbReference type="Proteomes" id="UP000663854"/>
    </source>
</evidence>
<name>A0A815WHL4_9BILA</name>
<dbReference type="InterPro" id="IPR001370">
    <property type="entry name" value="BIR_rpt"/>
</dbReference>
<dbReference type="CDD" id="cd00022">
    <property type="entry name" value="BIR"/>
    <property type="match status" value="1"/>
</dbReference>
<dbReference type="Pfam" id="PF00653">
    <property type="entry name" value="BIR"/>
    <property type="match status" value="2"/>
</dbReference>
<dbReference type="PANTHER" id="PTHR10044">
    <property type="entry name" value="INHIBITOR OF APOPTOSIS"/>
    <property type="match status" value="1"/>
</dbReference>
<protein>
    <submittedName>
        <fullName evidence="1">Uncharacterized protein</fullName>
    </submittedName>
</protein>
<dbReference type="GO" id="GO:0005634">
    <property type="term" value="C:nucleus"/>
    <property type="evidence" value="ECO:0007669"/>
    <property type="project" value="TreeGrafter"/>
</dbReference>
<proteinExistence type="predicted"/>
<dbReference type="Proteomes" id="UP000663854">
    <property type="component" value="Unassembled WGS sequence"/>
</dbReference>
<dbReference type="SUPFAM" id="SSF57924">
    <property type="entry name" value="Inhibitor of apoptosis (IAP) repeat"/>
    <property type="match status" value="2"/>
</dbReference>
<evidence type="ECO:0000313" key="4">
    <source>
        <dbReference type="Proteomes" id="UP000663870"/>
    </source>
</evidence>
<dbReference type="PROSITE" id="PS50143">
    <property type="entry name" value="BIR_REPEAT_2"/>
    <property type="match status" value="2"/>
</dbReference>
<reference evidence="1" key="1">
    <citation type="submission" date="2021-02" db="EMBL/GenBank/DDBJ databases">
        <authorList>
            <person name="Nowell W R."/>
        </authorList>
    </citation>
    <scope>NUCLEOTIDE SEQUENCE</scope>
</reference>
<keyword evidence="4" id="KW-1185">Reference proteome</keyword>
<accession>A0A815WHL4</accession>
<dbReference type="EMBL" id="CAJNOL010015109">
    <property type="protein sequence ID" value="CAF1670407.1"/>
    <property type="molecule type" value="Genomic_DNA"/>
</dbReference>
<dbReference type="AlphaFoldDB" id="A0A815WHL4"/>
<evidence type="ECO:0000313" key="2">
    <source>
        <dbReference type="EMBL" id="CAF1670407.1"/>
    </source>
</evidence>
<dbReference type="InterPro" id="IPR050784">
    <property type="entry name" value="IAP"/>
</dbReference>
<dbReference type="Gene3D" id="1.10.1170.10">
    <property type="entry name" value="Inhibitor Of Apoptosis Protein (2mihbC-IAP-1), Chain A"/>
    <property type="match status" value="2"/>
</dbReference>